<evidence type="ECO:0000313" key="5">
    <source>
        <dbReference type="Proteomes" id="UP000549394"/>
    </source>
</evidence>
<dbReference type="EMBL" id="CAJFCJ010000001">
    <property type="protein sequence ID" value="CAD5111112.1"/>
    <property type="molecule type" value="Genomic_DNA"/>
</dbReference>
<dbReference type="Gene3D" id="1.20.140.90">
    <property type="entry name" value="Malonyl-CoA decarboxylase, oligemerization domain"/>
    <property type="match status" value="1"/>
</dbReference>
<protein>
    <submittedName>
        <fullName evidence="4">DgyrCDS453</fullName>
    </submittedName>
</protein>
<reference evidence="4 5" key="1">
    <citation type="submission" date="2020-08" db="EMBL/GenBank/DDBJ databases">
        <authorList>
            <person name="Hejnol A."/>
        </authorList>
    </citation>
    <scope>NUCLEOTIDE SEQUENCE [LARGE SCALE GENOMIC DNA]</scope>
</reference>
<comment type="caution">
    <text evidence="4">The sequence shown here is derived from an EMBL/GenBank/DDBJ whole genome shotgun (WGS) entry which is preliminary data.</text>
</comment>
<feature type="region of interest" description="Disordered" evidence="1">
    <location>
        <begin position="1"/>
        <end position="57"/>
    </location>
</feature>
<evidence type="ECO:0000256" key="1">
    <source>
        <dbReference type="SAM" id="MobiDB-lite"/>
    </source>
</evidence>
<dbReference type="GO" id="GO:0005782">
    <property type="term" value="C:peroxisomal matrix"/>
    <property type="evidence" value="ECO:0007669"/>
    <property type="project" value="TreeGrafter"/>
</dbReference>
<gene>
    <name evidence="4" type="ORF">DGYR_LOCUS446</name>
</gene>
<dbReference type="InterPro" id="IPR038351">
    <property type="entry name" value="MCD_N_sf"/>
</dbReference>
<dbReference type="PANTHER" id="PTHR28641">
    <property type="match status" value="1"/>
</dbReference>
<dbReference type="Pfam" id="PF17408">
    <property type="entry name" value="MCD_N"/>
    <property type="match status" value="1"/>
</dbReference>
<dbReference type="Pfam" id="PF05292">
    <property type="entry name" value="MCD"/>
    <property type="match status" value="1"/>
</dbReference>
<dbReference type="GO" id="GO:0005759">
    <property type="term" value="C:mitochondrial matrix"/>
    <property type="evidence" value="ECO:0007669"/>
    <property type="project" value="TreeGrafter"/>
</dbReference>
<evidence type="ECO:0000313" key="4">
    <source>
        <dbReference type="EMBL" id="CAD5111112.1"/>
    </source>
</evidence>
<dbReference type="InterPro" id="IPR042303">
    <property type="entry name" value="Malonyl_CoA_deC_C_sf"/>
</dbReference>
<dbReference type="OrthoDB" id="426718at2759"/>
<organism evidence="4 5">
    <name type="scientific">Dimorphilus gyrociliatus</name>
    <dbReference type="NCBI Taxonomy" id="2664684"/>
    <lineage>
        <taxon>Eukaryota</taxon>
        <taxon>Metazoa</taxon>
        <taxon>Spiralia</taxon>
        <taxon>Lophotrochozoa</taxon>
        <taxon>Annelida</taxon>
        <taxon>Polychaeta</taxon>
        <taxon>Polychaeta incertae sedis</taxon>
        <taxon>Dinophilidae</taxon>
        <taxon>Dimorphilus</taxon>
    </lineage>
</organism>
<evidence type="ECO:0000259" key="2">
    <source>
        <dbReference type="Pfam" id="PF05292"/>
    </source>
</evidence>
<dbReference type="GO" id="GO:0050080">
    <property type="term" value="F:malonyl-CoA decarboxylase activity"/>
    <property type="evidence" value="ECO:0007669"/>
    <property type="project" value="InterPro"/>
</dbReference>
<sequence>MPSINSPESDTVEEGESMTVSGLANASVKPTDSSPPVKCARLSQNGSTSTEESKESMWQKTGFVNGKYLNPPTTLARRNFATVERNCLPSEKYLEAKKKLDAIISSSDSSSVTTETKARSLCEIYSNLELEEKALFLNTLSTEYGLNQDQVIHAAQAVLALREKGSGTLLRAEEKLRLTLQPRYQHIFAVVGRLEKGVKFLVDIRADLMDLIQARSASSTDSEDQTHLRVMSNNIRELLSLWFSVGFLDLERITWQSPCDMLQKISEYEAVHPIRNWTDLKRRVGNYRRCFVFTHASMPREPVVVLHTALTSEISSSIQSIVQRNARLSGEPEPVELSENTHSISTAIFYSITSTQKGLQGVELGNYLIKKVVRELQAEFPNMKNFSSLSPIPGFRDWLLSEIDSFSKTKQKPVLLKREENKLSSLDSKTEPIVTLKHSILQMSDSATWFQNSPNVDVISGILMRLCARYLYIEKRRGLALNPVGQ</sequence>
<keyword evidence="5" id="KW-1185">Reference proteome</keyword>
<name>A0A7I8V5W1_9ANNE</name>
<feature type="domain" description="Malonyl-CoA decarboxylase C-terminal" evidence="2">
    <location>
        <begin position="246"/>
        <end position="485"/>
    </location>
</feature>
<evidence type="ECO:0000259" key="3">
    <source>
        <dbReference type="Pfam" id="PF17408"/>
    </source>
</evidence>
<feature type="compositionally biased region" description="Polar residues" evidence="1">
    <location>
        <begin position="18"/>
        <end position="34"/>
    </location>
</feature>
<dbReference type="Proteomes" id="UP000549394">
    <property type="component" value="Unassembled WGS sequence"/>
</dbReference>
<dbReference type="InterPro" id="IPR035372">
    <property type="entry name" value="MCD_N"/>
</dbReference>
<feature type="domain" description="Malonyl-CoA decarboxylase N-terminal" evidence="3">
    <location>
        <begin position="144"/>
        <end position="243"/>
    </location>
</feature>
<dbReference type="GO" id="GO:0006085">
    <property type="term" value="P:acetyl-CoA biosynthetic process"/>
    <property type="evidence" value="ECO:0007669"/>
    <property type="project" value="TreeGrafter"/>
</dbReference>
<proteinExistence type="predicted"/>
<dbReference type="AlphaFoldDB" id="A0A7I8V5W1"/>
<dbReference type="InterPro" id="IPR038917">
    <property type="entry name" value="Malonyl_CoA_deC"/>
</dbReference>
<dbReference type="Gene3D" id="3.40.630.150">
    <property type="entry name" value="Malonyl-CoA decarboxylase, catalytic domain"/>
    <property type="match status" value="1"/>
</dbReference>
<dbReference type="GO" id="GO:0006633">
    <property type="term" value="P:fatty acid biosynthetic process"/>
    <property type="evidence" value="ECO:0007669"/>
    <property type="project" value="InterPro"/>
</dbReference>
<dbReference type="InterPro" id="IPR007956">
    <property type="entry name" value="Malonyl_CoA_deC_C"/>
</dbReference>
<dbReference type="PANTHER" id="PTHR28641:SF1">
    <property type="entry name" value="MALONYL-COA DECARBOXYLASE, MITOCHONDRIAL"/>
    <property type="match status" value="1"/>
</dbReference>
<dbReference type="FunFam" id="3.40.630.150:FF:000001">
    <property type="entry name" value="Malonyl-CoA decarboxylase, mitochondrial"/>
    <property type="match status" value="1"/>
</dbReference>
<dbReference type="GO" id="GO:2001294">
    <property type="term" value="P:malonyl-CoA catabolic process"/>
    <property type="evidence" value="ECO:0007669"/>
    <property type="project" value="TreeGrafter"/>
</dbReference>
<accession>A0A7I8V5W1</accession>